<dbReference type="EMBL" id="MWBQ01000018">
    <property type="protein sequence ID" value="OQA61427.1"/>
    <property type="molecule type" value="Genomic_DNA"/>
</dbReference>
<name>A0A1V5T3V3_9BACT</name>
<evidence type="ECO:0000313" key="1">
    <source>
        <dbReference type="EMBL" id="OQA61427.1"/>
    </source>
</evidence>
<organism evidence="1">
    <name type="scientific">Candidatus Atribacter allofermentans</name>
    <dbReference type="NCBI Taxonomy" id="1852833"/>
    <lineage>
        <taxon>Bacteria</taxon>
        <taxon>Pseudomonadati</taxon>
        <taxon>Atribacterota</taxon>
        <taxon>Atribacteria</taxon>
        <taxon>Atribacterales</taxon>
        <taxon>Atribacteraceae</taxon>
        <taxon>Atribacter</taxon>
    </lineage>
</organism>
<accession>A0A1V5T3V3</accession>
<dbReference type="AlphaFoldDB" id="A0A1V5T3V3"/>
<dbReference type="Proteomes" id="UP000485569">
    <property type="component" value="Unassembled WGS sequence"/>
</dbReference>
<proteinExistence type="predicted"/>
<reference evidence="1" key="1">
    <citation type="submission" date="2017-02" db="EMBL/GenBank/DDBJ databases">
        <title>Delving into the versatile metabolic prowess of the omnipresent phylum Bacteroidetes.</title>
        <authorList>
            <person name="Nobu M.K."/>
            <person name="Mei R."/>
            <person name="Narihiro T."/>
            <person name="Kuroda K."/>
            <person name="Liu W.-T."/>
        </authorList>
    </citation>
    <scope>NUCLEOTIDE SEQUENCE</scope>
    <source>
        <strain evidence="1">ADurb.Bin276</strain>
    </source>
</reference>
<comment type="caution">
    <text evidence="1">The sequence shown here is derived from an EMBL/GenBank/DDBJ whole genome shotgun (WGS) entry which is preliminary data.</text>
</comment>
<protein>
    <submittedName>
        <fullName evidence="1">Uncharacterized protein</fullName>
    </submittedName>
</protein>
<gene>
    <name evidence="1" type="ORF">BWY41_00107</name>
</gene>
<sequence>MFIKLKDGSHINATKIMSIHSDQNDYRIRMLSGEDILLDASQFQWVCKICGFLIQLKNGVIINTLAIVAIQPRNRILVLTLDNGSTFDLVDEEAFALMGECQCMNLEQRILFLQGKNVPCDDYKKL</sequence>